<reference evidence="22 23" key="1">
    <citation type="journal article" date="2015" name="Genome Announc.">
        <title>Draft Genome Sequence of a Heterotrophic Facultative Anaerobic Thermophilic Bacterium, Ardenticatena maritima Strain 110ST.</title>
        <authorList>
            <person name="Kawaichi S."/>
            <person name="Yoshida T."/>
            <person name="Sako Y."/>
            <person name="Nakamura R."/>
        </authorList>
    </citation>
    <scope>NUCLEOTIDE SEQUENCE [LARGE SCALE GENOMIC DNA]</scope>
    <source>
        <strain evidence="22 23">110S</strain>
    </source>
</reference>
<dbReference type="SUPFAM" id="SSF47226">
    <property type="entry name" value="Histidine-containing phosphotransfer domain, HPT domain"/>
    <property type="match status" value="1"/>
</dbReference>
<dbReference type="SMART" id="SM00073">
    <property type="entry name" value="HPT"/>
    <property type="match status" value="1"/>
</dbReference>
<keyword evidence="11" id="KW-0067">ATP-binding</keyword>
<dbReference type="Gene3D" id="3.30.565.10">
    <property type="entry name" value="Histidine kinase-like ATPase, C-terminal domain"/>
    <property type="match status" value="1"/>
</dbReference>
<comment type="caution">
    <text evidence="17">Lacks conserved residue(s) required for the propagation of feature annotation.</text>
</comment>
<feature type="modified residue" description="4-aspartylphosphate" evidence="17">
    <location>
        <position position="920"/>
    </location>
</feature>
<dbReference type="SUPFAM" id="SSF52172">
    <property type="entry name" value="CheY-like"/>
    <property type="match status" value="2"/>
</dbReference>
<evidence type="ECO:0000313" key="23">
    <source>
        <dbReference type="Proteomes" id="UP000037784"/>
    </source>
</evidence>
<dbReference type="InterPro" id="IPR036641">
    <property type="entry name" value="HPT_dom_sf"/>
</dbReference>
<organism evidence="22 23">
    <name type="scientific">Ardenticatena maritima</name>
    <dbReference type="NCBI Taxonomy" id="872965"/>
    <lineage>
        <taxon>Bacteria</taxon>
        <taxon>Bacillati</taxon>
        <taxon>Chloroflexota</taxon>
        <taxon>Ardenticatenia</taxon>
        <taxon>Ardenticatenales</taxon>
        <taxon>Ardenticatenaceae</taxon>
        <taxon>Ardenticatena</taxon>
    </lineage>
</organism>
<comment type="similarity">
    <text evidence="3">In the N-terminal section; belongs to the phytochrome family.</text>
</comment>
<gene>
    <name evidence="22" type="ORF">ARMA_1385</name>
</gene>
<dbReference type="InterPro" id="IPR005467">
    <property type="entry name" value="His_kinase_dom"/>
</dbReference>
<dbReference type="AlphaFoldDB" id="A0A0M8K8K3"/>
<dbReference type="RefSeq" id="WP_054492837.1">
    <property type="nucleotide sequence ID" value="NZ_BBZA01000097.1"/>
</dbReference>
<keyword evidence="9" id="KW-0547">Nucleotide-binding</keyword>
<dbReference type="PRINTS" id="PR00344">
    <property type="entry name" value="BCTRLSENSOR"/>
</dbReference>
<dbReference type="SMART" id="SM00388">
    <property type="entry name" value="HisKA"/>
    <property type="match status" value="1"/>
</dbReference>
<dbReference type="PROSITE" id="PS50894">
    <property type="entry name" value="HPT"/>
    <property type="match status" value="1"/>
</dbReference>
<dbReference type="FunFam" id="3.30.565.10:FF:000010">
    <property type="entry name" value="Sensor histidine kinase RcsC"/>
    <property type="match status" value="1"/>
</dbReference>
<feature type="domain" description="Response regulatory" evidence="20">
    <location>
        <begin position="871"/>
        <end position="988"/>
    </location>
</feature>
<keyword evidence="10" id="KW-0418">Kinase</keyword>
<dbReference type="EC" id="2.7.13.3" evidence="4"/>
<dbReference type="InterPro" id="IPR001789">
    <property type="entry name" value="Sig_transdc_resp-reg_receiver"/>
</dbReference>
<dbReference type="Pfam" id="PF00512">
    <property type="entry name" value="HisKA"/>
    <property type="match status" value="1"/>
</dbReference>
<dbReference type="InParanoid" id="A0A0M8K8K3"/>
<reference evidence="23" key="2">
    <citation type="submission" date="2015-08" db="EMBL/GenBank/DDBJ databases">
        <title>Draft Genome Sequence of a Heterotrophic Facultative Anaerobic Bacterium Ardenticatena maritima Strain 110S.</title>
        <authorList>
            <person name="Kawaichi S."/>
            <person name="Yoshida T."/>
            <person name="Sako Y."/>
            <person name="Nakamura R."/>
        </authorList>
    </citation>
    <scope>NUCLEOTIDE SEQUENCE [LARGE SCALE GENOMIC DNA]</scope>
    <source>
        <strain evidence="23">110S</strain>
    </source>
</reference>
<evidence type="ECO:0000256" key="8">
    <source>
        <dbReference type="ARBA" id="ARBA00022692"/>
    </source>
</evidence>
<evidence type="ECO:0000259" key="21">
    <source>
        <dbReference type="PROSITE" id="PS50894"/>
    </source>
</evidence>
<keyword evidence="14" id="KW-0472">Membrane</keyword>
<evidence type="ECO:0000256" key="16">
    <source>
        <dbReference type="PROSITE-ProRule" id="PRU00110"/>
    </source>
</evidence>
<sequence>MRYFLIITSSAALNEIVASLSPELRLMAHIITPDALPSWNEQHLPRLILLDGNTLTHAEVERLCSILPPQVETVIAATPERVRTLAPLAARHHLAVIPVSAPQDLEAYLRRMATPPTFLQPLLEAPPDDIEQIATETLKALHAMLGLRAGLIAEKQERALSIIGAFPNELYPLEGLSITLSSSDWIAAPQWIAPKDIIFLDDEALPFQASIRTFQEHAPFLVLPITSGDENVLGALILAFDQPAETLPPSNTIQTIADTTLSVIRMALALREQERSLIREHRQRQKQYERQSALAQLELAISQPHQLQELLERVVELIEQLLPATGGASVLLWNEEQQAYRIAASSVPGQPPDEALKYIRRSRGATRWIIDNAKPLAMPDIRQDPFGANPLLERYGLRAYVGVPLIAEGRVLGVLYALDRYERYYTSTDIEFLQALATRIAIAIVNVELYERLQQAYEEVAARSAELERANEELRIAKEAAEAANRAKSIFLANMSHEIRTPLNAIIGLTDLLREANLPPPLDDYVNIIKKSGQTLLDIINDLLDFSKIEAGRLELETIPFNLLTTMEEALLLVAPKADEKQLHLNLSIEPGTPLDVQGDMVRFKQILVNLLSNAVKFTEEGEVFVRAHTLEVMDDEAIIEIAVQDTGIGIPESVIETIFKPFEQADVSITRKYGGTGLGLALTARLVEMMGGTIWVQSQEGHGSTFFFTVRLKVPANARVLRPFAPLPQLQNRRALLIEPHSRTRTILETWLRRWGMEVEAYSPTSPEIWDMATETDIALIGVHGKDEINMVRLARQLREKAPDIRLIAMSNHRNRSFLLETRLFDTFLLRPIRVEALQDALISAFSDSHAQPAPVTLPPKISLANAPVRILLVDDNLINQKVALHLLKQLGLEADVASNGEEAVQKALANPYDIIFMDIQMPVMDGIQATRQIRARLPKEQQPWIIAMTAYALRGDRERFLQSGMDDYLAKPVQLQELAAALERALPHLHSAEHREEYASLSSHPTLPEYNYAALEALRSEVQDSDGTILNELIDIFLENTPRLLEQLRAAAQEGDARRMHIVAHTLKSSAAHLGATRLQEACRALDDEARHGTVTNPVEKVQEIEEAFFEARKFLRKEQKRLQQSRPSTDTSTE</sequence>
<keyword evidence="5" id="KW-1003">Cell membrane</keyword>
<dbReference type="GO" id="GO:0005886">
    <property type="term" value="C:plasma membrane"/>
    <property type="evidence" value="ECO:0007669"/>
    <property type="project" value="UniProtKB-SubCell"/>
</dbReference>
<evidence type="ECO:0000259" key="20">
    <source>
        <dbReference type="PROSITE" id="PS50110"/>
    </source>
</evidence>
<dbReference type="Gene3D" id="1.20.120.160">
    <property type="entry name" value="HPT domain"/>
    <property type="match status" value="1"/>
</dbReference>
<dbReference type="Gene3D" id="3.40.50.2300">
    <property type="match status" value="2"/>
</dbReference>
<dbReference type="Gene3D" id="3.30.450.40">
    <property type="match status" value="1"/>
</dbReference>
<evidence type="ECO:0000256" key="11">
    <source>
        <dbReference type="ARBA" id="ARBA00022840"/>
    </source>
</evidence>
<dbReference type="Pfam" id="PF02518">
    <property type="entry name" value="HATPase_c"/>
    <property type="match status" value="1"/>
</dbReference>
<feature type="coiled-coil region" evidence="18">
    <location>
        <begin position="271"/>
        <end position="298"/>
    </location>
</feature>
<dbReference type="SMART" id="SM00448">
    <property type="entry name" value="REC"/>
    <property type="match status" value="1"/>
</dbReference>
<evidence type="ECO:0000256" key="3">
    <source>
        <dbReference type="ARBA" id="ARBA00006402"/>
    </source>
</evidence>
<dbReference type="GO" id="GO:0005524">
    <property type="term" value="F:ATP binding"/>
    <property type="evidence" value="ECO:0007669"/>
    <property type="project" value="UniProtKB-KW"/>
</dbReference>
<dbReference type="InterPro" id="IPR036097">
    <property type="entry name" value="HisK_dim/P_sf"/>
</dbReference>
<dbReference type="PROSITE" id="PS50110">
    <property type="entry name" value="RESPONSE_REGULATORY"/>
    <property type="match status" value="2"/>
</dbReference>
<keyword evidence="8" id="KW-0812">Transmembrane</keyword>
<evidence type="ECO:0000256" key="17">
    <source>
        <dbReference type="PROSITE-ProRule" id="PRU00169"/>
    </source>
</evidence>
<dbReference type="SMART" id="SM00065">
    <property type="entry name" value="GAF"/>
    <property type="match status" value="2"/>
</dbReference>
<dbReference type="Pfam" id="PF01627">
    <property type="entry name" value="Hpt"/>
    <property type="match status" value="1"/>
</dbReference>
<dbReference type="InterPro" id="IPR003594">
    <property type="entry name" value="HATPase_dom"/>
</dbReference>
<dbReference type="PANTHER" id="PTHR45339">
    <property type="entry name" value="HYBRID SIGNAL TRANSDUCTION HISTIDINE KINASE J"/>
    <property type="match status" value="1"/>
</dbReference>
<evidence type="ECO:0000256" key="7">
    <source>
        <dbReference type="ARBA" id="ARBA00022679"/>
    </source>
</evidence>
<dbReference type="EMBL" id="BBZA01000097">
    <property type="protein sequence ID" value="GAP62962.1"/>
    <property type="molecule type" value="Genomic_DNA"/>
</dbReference>
<evidence type="ECO:0000256" key="9">
    <source>
        <dbReference type="ARBA" id="ARBA00022741"/>
    </source>
</evidence>
<evidence type="ECO:0000256" key="6">
    <source>
        <dbReference type="ARBA" id="ARBA00022553"/>
    </source>
</evidence>
<protein>
    <recommendedName>
        <fullName evidence="15">Circadian input-output histidine kinase CikA</fullName>
        <ecNumber evidence="4">2.7.13.3</ecNumber>
    </recommendedName>
</protein>
<comment type="caution">
    <text evidence="22">The sequence shown here is derived from an EMBL/GenBank/DDBJ whole genome shotgun (WGS) entry which is preliminary data.</text>
</comment>
<proteinExistence type="inferred from homology"/>
<name>A0A0M8K8K3_9CHLR</name>
<keyword evidence="6 17" id="KW-0597">Phosphoprotein</keyword>
<evidence type="ECO:0000256" key="4">
    <source>
        <dbReference type="ARBA" id="ARBA00012438"/>
    </source>
</evidence>
<feature type="coiled-coil region" evidence="18">
    <location>
        <begin position="450"/>
        <end position="487"/>
    </location>
</feature>
<evidence type="ECO:0000256" key="15">
    <source>
        <dbReference type="ARBA" id="ARBA00074306"/>
    </source>
</evidence>
<evidence type="ECO:0000256" key="5">
    <source>
        <dbReference type="ARBA" id="ARBA00022475"/>
    </source>
</evidence>
<dbReference type="InterPro" id="IPR003018">
    <property type="entry name" value="GAF"/>
</dbReference>
<feature type="modified residue" description="Phosphohistidine" evidence="16">
    <location>
        <position position="1067"/>
    </location>
</feature>
<evidence type="ECO:0000259" key="19">
    <source>
        <dbReference type="PROSITE" id="PS50109"/>
    </source>
</evidence>
<keyword evidence="12" id="KW-1133">Transmembrane helix</keyword>
<evidence type="ECO:0000313" key="22">
    <source>
        <dbReference type="EMBL" id="GAP62962.1"/>
    </source>
</evidence>
<evidence type="ECO:0000256" key="2">
    <source>
        <dbReference type="ARBA" id="ARBA00004651"/>
    </source>
</evidence>
<dbReference type="SUPFAM" id="SSF55874">
    <property type="entry name" value="ATPase domain of HSP90 chaperone/DNA topoisomerase II/histidine kinase"/>
    <property type="match status" value="1"/>
</dbReference>
<dbReference type="Proteomes" id="UP000037784">
    <property type="component" value="Unassembled WGS sequence"/>
</dbReference>
<dbReference type="InterPro" id="IPR004358">
    <property type="entry name" value="Sig_transdc_His_kin-like_C"/>
</dbReference>
<dbReference type="SUPFAM" id="SSF55781">
    <property type="entry name" value="GAF domain-like"/>
    <property type="match status" value="1"/>
</dbReference>
<dbReference type="InterPro" id="IPR008207">
    <property type="entry name" value="Sig_transdc_His_kin_Hpt_dom"/>
</dbReference>
<feature type="domain" description="Histidine kinase" evidence="19">
    <location>
        <begin position="494"/>
        <end position="715"/>
    </location>
</feature>
<dbReference type="CDD" id="cd16922">
    <property type="entry name" value="HATPase_EvgS-ArcB-TorS-like"/>
    <property type="match status" value="1"/>
</dbReference>
<dbReference type="OrthoDB" id="134768at2"/>
<dbReference type="FunFam" id="1.10.287.130:FF:000003">
    <property type="entry name" value="Histidine kinase"/>
    <property type="match status" value="1"/>
</dbReference>
<dbReference type="Pfam" id="PF01590">
    <property type="entry name" value="GAF"/>
    <property type="match status" value="1"/>
</dbReference>
<dbReference type="InterPro" id="IPR003661">
    <property type="entry name" value="HisK_dim/P_dom"/>
</dbReference>
<dbReference type="CDD" id="cd17546">
    <property type="entry name" value="REC_hyHK_CKI1_RcsC-like"/>
    <property type="match status" value="1"/>
</dbReference>
<evidence type="ECO:0000256" key="14">
    <source>
        <dbReference type="ARBA" id="ARBA00023136"/>
    </source>
</evidence>
<keyword evidence="18" id="KW-0175">Coiled coil</keyword>
<dbReference type="InterPro" id="IPR011006">
    <property type="entry name" value="CheY-like_superfamily"/>
</dbReference>
<dbReference type="CDD" id="cd00082">
    <property type="entry name" value="HisKA"/>
    <property type="match status" value="1"/>
</dbReference>
<dbReference type="GO" id="GO:0000155">
    <property type="term" value="F:phosphorelay sensor kinase activity"/>
    <property type="evidence" value="ECO:0007669"/>
    <property type="project" value="InterPro"/>
</dbReference>
<feature type="domain" description="HPt" evidence="21">
    <location>
        <begin position="1028"/>
        <end position="1125"/>
    </location>
</feature>
<comment type="catalytic activity">
    <reaction evidence="1">
        <text>ATP + protein L-histidine = ADP + protein N-phospho-L-histidine.</text>
        <dbReference type="EC" id="2.7.13.3"/>
    </reaction>
</comment>
<keyword evidence="13" id="KW-0902">Two-component regulatory system</keyword>
<dbReference type="InterPro" id="IPR029016">
    <property type="entry name" value="GAF-like_dom_sf"/>
</dbReference>
<evidence type="ECO:0000256" key="12">
    <source>
        <dbReference type="ARBA" id="ARBA00022989"/>
    </source>
</evidence>
<evidence type="ECO:0000256" key="1">
    <source>
        <dbReference type="ARBA" id="ARBA00000085"/>
    </source>
</evidence>
<keyword evidence="7" id="KW-0808">Transferase</keyword>
<dbReference type="SUPFAM" id="SSF47384">
    <property type="entry name" value="Homodimeric domain of signal transducing histidine kinase"/>
    <property type="match status" value="1"/>
</dbReference>
<dbReference type="InterPro" id="IPR036890">
    <property type="entry name" value="HATPase_C_sf"/>
</dbReference>
<dbReference type="Gene3D" id="1.10.287.130">
    <property type="match status" value="1"/>
</dbReference>
<dbReference type="Pfam" id="PF00072">
    <property type="entry name" value="Response_reg"/>
    <property type="match status" value="1"/>
</dbReference>
<keyword evidence="23" id="KW-1185">Reference proteome</keyword>
<dbReference type="PROSITE" id="PS50109">
    <property type="entry name" value="HIS_KIN"/>
    <property type="match status" value="1"/>
</dbReference>
<comment type="subcellular location">
    <subcellularLocation>
        <location evidence="2">Cell membrane</location>
        <topology evidence="2">Multi-pass membrane protein</topology>
    </subcellularLocation>
</comment>
<feature type="domain" description="Response regulatory" evidence="20">
    <location>
        <begin position="735"/>
        <end position="847"/>
    </location>
</feature>
<dbReference type="SMART" id="SM00387">
    <property type="entry name" value="HATPase_c"/>
    <property type="match status" value="1"/>
</dbReference>
<dbReference type="PANTHER" id="PTHR45339:SF1">
    <property type="entry name" value="HYBRID SIGNAL TRANSDUCTION HISTIDINE KINASE J"/>
    <property type="match status" value="1"/>
</dbReference>
<dbReference type="CDD" id="cd00088">
    <property type="entry name" value="HPT"/>
    <property type="match status" value="1"/>
</dbReference>
<accession>A0A0M8K8K3</accession>
<evidence type="ECO:0000256" key="10">
    <source>
        <dbReference type="ARBA" id="ARBA00022777"/>
    </source>
</evidence>
<dbReference type="FunCoup" id="A0A0M8K8K3">
    <property type="interactions" value="209"/>
</dbReference>
<evidence type="ECO:0000256" key="13">
    <source>
        <dbReference type="ARBA" id="ARBA00023012"/>
    </source>
</evidence>
<evidence type="ECO:0000256" key="18">
    <source>
        <dbReference type="SAM" id="Coils"/>
    </source>
</evidence>